<comment type="caution">
    <text evidence="1">The sequence shown here is derived from an EMBL/GenBank/DDBJ whole genome shotgun (WGS) entry which is preliminary data.</text>
</comment>
<gene>
    <name evidence="1" type="ORF">SDC9_25967</name>
</gene>
<sequence>MKQEATKYLQEYIDRMQAKGITPTMEDLNQKMGEFFRTQNNTPRTDFEGYSSLEMHKILHFTFNADSPICFNPLSWHEYSQVPILRQVKRLAEIISQNGQIKLTTAGYLPIKIVQELYPLGAPDEMIENAISKLGKEMDCTPVHLARLLAEASGIIKKRKGILSLTATGTKTIADDSKLFDSIFKGFCQKFNWHYFDNYSDDVQSGTIGQLGFGFSLILLSKYGNTERSERYYAEKYFKAFPMLLETVQPTYGTVLDYCFNCYCLRTFERFLYHFGLVEIKKGKRILQEETYIQKTLLFDRLISLMPHREFEMKY</sequence>
<evidence type="ECO:0000313" key="1">
    <source>
        <dbReference type="EMBL" id="MPL80076.1"/>
    </source>
</evidence>
<organism evidence="1">
    <name type="scientific">bioreactor metagenome</name>
    <dbReference type="NCBI Taxonomy" id="1076179"/>
    <lineage>
        <taxon>unclassified sequences</taxon>
        <taxon>metagenomes</taxon>
        <taxon>ecological metagenomes</taxon>
    </lineage>
</organism>
<protein>
    <submittedName>
        <fullName evidence="1">Uncharacterized protein</fullName>
    </submittedName>
</protein>
<dbReference type="EMBL" id="VSSQ01000133">
    <property type="protein sequence ID" value="MPL80076.1"/>
    <property type="molecule type" value="Genomic_DNA"/>
</dbReference>
<name>A0A644ULY7_9ZZZZ</name>
<accession>A0A644ULY7</accession>
<dbReference type="AlphaFoldDB" id="A0A644ULY7"/>
<proteinExistence type="predicted"/>
<reference evidence="1" key="1">
    <citation type="submission" date="2019-08" db="EMBL/GenBank/DDBJ databases">
        <authorList>
            <person name="Kucharzyk K."/>
            <person name="Murdoch R.W."/>
            <person name="Higgins S."/>
            <person name="Loffler F."/>
        </authorList>
    </citation>
    <scope>NUCLEOTIDE SEQUENCE</scope>
</reference>